<dbReference type="CDD" id="cd13229">
    <property type="entry name" value="PH_TFIIH"/>
    <property type="match status" value="1"/>
</dbReference>
<evidence type="ECO:0000259" key="12">
    <source>
        <dbReference type="SMART" id="SM01287"/>
    </source>
</evidence>
<evidence type="ECO:0000256" key="7">
    <source>
        <dbReference type="ARBA" id="ARBA00023163"/>
    </source>
</evidence>
<dbReference type="Proteomes" id="UP000774326">
    <property type="component" value="Unassembled WGS sequence"/>
</dbReference>
<evidence type="ECO:0000256" key="4">
    <source>
        <dbReference type="ARBA" id="ARBA00022705"/>
    </source>
</evidence>
<dbReference type="PANTHER" id="PTHR45849">
    <property type="entry name" value="FACT COMPLEX SUBUNIT SSRP1"/>
    <property type="match status" value="1"/>
</dbReference>
<comment type="similarity">
    <text evidence="1 10">Belongs to the SSRP1 family.</text>
</comment>
<dbReference type="FunFam" id="2.30.29.150:FF:000001">
    <property type="entry name" value="Fact complex subunit ssrp1"/>
    <property type="match status" value="1"/>
</dbReference>
<dbReference type="Gene3D" id="2.30.29.220">
    <property type="entry name" value="Structure-specific recognition protein (SSRP1)"/>
    <property type="match status" value="1"/>
</dbReference>
<keyword evidence="7 10" id="KW-0804">Transcription</keyword>
<name>A0A9P8TEV5_WICPI</name>
<dbReference type="InterPro" id="IPR000969">
    <property type="entry name" value="SSRP1/POB3"/>
</dbReference>
<feature type="compositionally biased region" description="Acidic residues" evidence="11">
    <location>
        <begin position="472"/>
        <end position="521"/>
    </location>
</feature>
<dbReference type="GO" id="GO:0035101">
    <property type="term" value="C:FACT complex"/>
    <property type="evidence" value="ECO:0007669"/>
    <property type="project" value="TreeGrafter"/>
</dbReference>
<dbReference type="OrthoDB" id="498543at2759"/>
<keyword evidence="5 10" id="KW-0227">DNA damage</keyword>
<dbReference type="Pfam" id="PF17292">
    <property type="entry name" value="POB3_N"/>
    <property type="match status" value="1"/>
</dbReference>
<evidence type="ECO:0000256" key="5">
    <source>
        <dbReference type="ARBA" id="ARBA00022763"/>
    </source>
</evidence>
<dbReference type="FunFam" id="2.30.29.30:FF:000098">
    <property type="entry name" value="Fact complex subunit ssrp1"/>
    <property type="match status" value="1"/>
</dbReference>
<sequence>MSNLDFEKIYLNQSKVSGRFRLAGSGLGWKAAANAGGSATKAQPFLLSSDELSSAQWSRGSRGWELRIQTKNKGVVRLDGFDQQDFNQLKNELQRSYSIQLDHKEHSLRGWNWGNTDLARNEIIFQVNGKPAFELPYQHIGNSNLANKNEVTVEMNLMEANQDIAGDELVEVKFYIPGTVGGETVKNENGEEEVNSEESKASIFYEQLKEKADIGQVTGETIASFTDILFLTPRGRYDIDMFESSLRLRGKTYDHKVQYRQIERIFSLPKPDGMHHLMILQINPPLRQGQTPYGFLVLQLTNDEELEIDINLTEEDFQGKYKDKLNKRYDQQAHTVLSHVFRGLTDRRIIVPGSFSSKSGQAAVSCSLKVNEGYLYLLERNFLFVTKPTVYIPYSEVQQVSISRAGDNIATNRTFDLEIVMKNGTNSVTFANISKDEQSLIESFLKEKGIRVRNLDAEEKARIAAQLRDVADDSDDGDVNMGSADEDESPDEDFNGSEDSDDDVAEEFDSDASMSDDDDDNSNQPPTKKAKI</sequence>
<dbReference type="Pfam" id="PF08512">
    <property type="entry name" value="Rttp106-like_middle"/>
    <property type="match status" value="1"/>
</dbReference>
<organism evidence="13 14">
    <name type="scientific">Wickerhamomyces pijperi</name>
    <name type="common">Yeast</name>
    <name type="synonym">Pichia pijperi</name>
    <dbReference type="NCBI Taxonomy" id="599730"/>
    <lineage>
        <taxon>Eukaryota</taxon>
        <taxon>Fungi</taxon>
        <taxon>Dikarya</taxon>
        <taxon>Ascomycota</taxon>
        <taxon>Saccharomycotina</taxon>
        <taxon>Saccharomycetes</taxon>
        <taxon>Phaffomycetales</taxon>
        <taxon>Wickerhamomycetaceae</taxon>
        <taxon>Wickerhamomyces</taxon>
    </lineage>
</organism>
<evidence type="ECO:0000313" key="14">
    <source>
        <dbReference type="Proteomes" id="UP000774326"/>
    </source>
</evidence>
<dbReference type="Pfam" id="PF21103">
    <property type="entry name" value="PH1_SSRP1-like"/>
    <property type="match status" value="1"/>
</dbReference>
<keyword evidence="8 10" id="KW-0234">DNA repair</keyword>
<keyword evidence="14" id="KW-1185">Reference proteome</keyword>
<evidence type="ECO:0000256" key="10">
    <source>
        <dbReference type="RuleBase" id="RU364013"/>
    </source>
</evidence>
<keyword evidence="6 10" id="KW-0805">Transcription regulation</keyword>
<dbReference type="InterPro" id="IPR038167">
    <property type="entry name" value="SSRP1_sf"/>
</dbReference>
<evidence type="ECO:0000256" key="1">
    <source>
        <dbReference type="ARBA" id="ARBA00010060"/>
    </source>
</evidence>
<dbReference type="InterPro" id="IPR035417">
    <property type="entry name" value="SSRP1/POB3_N"/>
</dbReference>
<dbReference type="InterPro" id="IPR024954">
    <property type="entry name" value="SSRP1_DD"/>
</dbReference>
<protein>
    <recommendedName>
        <fullName evidence="2 10">FACT complex subunit POB3</fullName>
    </recommendedName>
</protein>
<comment type="function">
    <text evidence="10">Component of the FACT complex, a general chromatin factor that acts to reorganize nucleosomes. The FACT complex is involved in multiple processes that require DNA as a template such as mRNA elongation, DNA replication and DNA repair. During transcription elongation the FACT complex acts as a histone chaperone that both destabilizes and restores nucleosomal structure. It facilitates the passage of RNA polymerase II and transcription by promoting the dissociation of one histone H2A-H2B dimer from the nucleosome, then subsequently promotes the reestablishment of the nucleosome following the passage of RNA polymerase II.</text>
</comment>
<evidence type="ECO:0000256" key="6">
    <source>
        <dbReference type="ARBA" id="ARBA00023015"/>
    </source>
</evidence>
<keyword evidence="4 10" id="KW-0235">DNA replication</keyword>
<dbReference type="GO" id="GO:0042393">
    <property type="term" value="F:histone binding"/>
    <property type="evidence" value="ECO:0007669"/>
    <property type="project" value="TreeGrafter"/>
</dbReference>
<dbReference type="SUPFAM" id="SSF50729">
    <property type="entry name" value="PH domain-like"/>
    <property type="match status" value="1"/>
</dbReference>
<dbReference type="InterPro" id="IPR050454">
    <property type="entry name" value="RTT106/SSRP1_HistChap/FACT"/>
</dbReference>
<dbReference type="Gene3D" id="2.30.29.30">
    <property type="entry name" value="Pleckstrin-homology domain (PH domain)/Phosphotyrosine-binding domain (PTB)"/>
    <property type="match status" value="2"/>
</dbReference>
<dbReference type="Pfam" id="PF03531">
    <property type="entry name" value="SSrecog"/>
    <property type="match status" value="1"/>
</dbReference>
<comment type="subcellular location">
    <subcellularLocation>
        <location evidence="10">Nucleus</location>
    </subcellularLocation>
    <subcellularLocation>
        <location evidence="10">Chromosome</location>
    </subcellularLocation>
</comment>
<gene>
    <name evidence="13" type="ORF">WICPIJ_009179</name>
</gene>
<evidence type="ECO:0000256" key="8">
    <source>
        <dbReference type="ARBA" id="ARBA00023204"/>
    </source>
</evidence>
<dbReference type="GO" id="GO:0006281">
    <property type="term" value="P:DNA repair"/>
    <property type="evidence" value="ECO:0007669"/>
    <property type="project" value="UniProtKB-KW"/>
</dbReference>
<comment type="caution">
    <text evidence="13">The sequence shown here is derived from an EMBL/GenBank/DDBJ whole genome shotgun (WGS) entry which is preliminary data.</text>
</comment>
<keyword evidence="3 10" id="KW-0158">Chromosome</keyword>
<dbReference type="InterPro" id="IPR048993">
    <property type="entry name" value="SSRP1-like_PH1"/>
</dbReference>
<dbReference type="AlphaFoldDB" id="A0A9P8TEV5"/>
<keyword evidence="9 10" id="KW-0539">Nucleus</keyword>
<dbReference type="SMART" id="SM01287">
    <property type="entry name" value="Rtt106"/>
    <property type="match status" value="1"/>
</dbReference>
<evidence type="ECO:0000256" key="9">
    <source>
        <dbReference type="ARBA" id="ARBA00023242"/>
    </source>
</evidence>
<proteinExistence type="inferred from homology"/>
<dbReference type="PANTHER" id="PTHR45849:SF1">
    <property type="entry name" value="FACT COMPLEX SUBUNIT SSRP1"/>
    <property type="match status" value="1"/>
</dbReference>
<dbReference type="InterPro" id="IPR011993">
    <property type="entry name" value="PH-like_dom_sf"/>
</dbReference>
<dbReference type="InterPro" id="IPR013719">
    <property type="entry name" value="RTT106/SPT16-like_middle_dom"/>
</dbReference>
<evidence type="ECO:0000256" key="2">
    <source>
        <dbReference type="ARBA" id="ARBA00014978"/>
    </source>
</evidence>
<feature type="domain" description="Histone chaperone RTT106/FACT complex subunit SPT16-like middle" evidence="12">
    <location>
        <begin position="361"/>
        <end position="455"/>
    </location>
</feature>
<dbReference type="CDD" id="cd13230">
    <property type="entry name" value="PH1_SSRP1-like"/>
    <property type="match status" value="1"/>
</dbReference>
<dbReference type="CDD" id="cd13231">
    <property type="entry name" value="PH2_SSRP1-like"/>
    <property type="match status" value="1"/>
</dbReference>
<dbReference type="PRINTS" id="PR00887">
    <property type="entry name" value="SSRCOGNITION"/>
</dbReference>
<evidence type="ECO:0000256" key="11">
    <source>
        <dbReference type="SAM" id="MobiDB-lite"/>
    </source>
</evidence>
<dbReference type="EMBL" id="JAEUBG010005308">
    <property type="protein sequence ID" value="KAH3676219.1"/>
    <property type="molecule type" value="Genomic_DNA"/>
</dbReference>
<reference evidence="13" key="2">
    <citation type="submission" date="2021-01" db="EMBL/GenBank/DDBJ databases">
        <authorList>
            <person name="Schikora-Tamarit M.A."/>
        </authorList>
    </citation>
    <scope>NUCLEOTIDE SEQUENCE</scope>
    <source>
        <strain evidence="13">CBS2887</strain>
    </source>
</reference>
<reference evidence="13" key="1">
    <citation type="journal article" date="2021" name="Open Biol.">
        <title>Shared evolutionary footprints suggest mitochondrial oxidative damage underlies multiple complex I losses in fungi.</title>
        <authorList>
            <person name="Schikora-Tamarit M.A."/>
            <person name="Marcet-Houben M."/>
            <person name="Nosek J."/>
            <person name="Gabaldon T."/>
        </authorList>
    </citation>
    <scope>NUCLEOTIDE SEQUENCE</scope>
    <source>
        <strain evidence="13">CBS2887</strain>
    </source>
</reference>
<feature type="region of interest" description="Disordered" evidence="11">
    <location>
        <begin position="466"/>
        <end position="532"/>
    </location>
</feature>
<dbReference type="GO" id="GO:0031491">
    <property type="term" value="F:nucleosome binding"/>
    <property type="evidence" value="ECO:0007669"/>
    <property type="project" value="TreeGrafter"/>
</dbReference>
<evidence type="ECO:0000256" key="3">
    <source>
        <dbReference type="ARBA" id="ARBA00022454"/>
    </source>
</evidence>
<evidence type="ECO:0000313" key="13">
    <source>
        <dbReference type="EMBL" id="KAH3676219.1"/>
    </source>
</evidence>
<dbReference type="GO" id="GO:0003677">
    <property type="term" value="F:DNA binding"/>
    <property type="evidence" value="ECO:0007669"/>
    <property type="project" value="InterPro"/>
</dbReference>
<accession>A0A9P8TEV5</accession>
<dbReference type="Gene3D" id="2.30.29.150">
    <property type="match status" value="1"/>
</dbReference>
<dbReference type="GO" id="GO:0006260">
    <property type="term" value="P:DNA replication"/>
    <property type="evidence" value="ECO:0007669"/>
    <property type="project" value="UniProtKB-KW"/>
</dbReference>